<evidence type="ECO:0000259" key="5">
    <source>
        <dbReference type="PROSITE" id="PS51891"/>
    </source>
</evidence>
<evidence type="ECO:0000256" key="3">
    <source>
        <dbReference type="ARBA" id="ARBA00022833"/>
    </source>
</evidence>
<evidence type="ECO:0000256" key="1">
    <source>
        <dbReference type="ARBA" id="ARBA00005495"/>
    </source>
</evidence>
<dbReference type="PROSITE" id="PS51891">
    <property type="entry name" value="CENP_V_GFA"/>
    <property type="match status" value="1"/>
</dbReference>
<reference evidence="6 7" key="1">
    <citation type="submission" date="2020-03" db="EMBL/GenBank/DDBJ databases">
        <title>Metagenomic, metatranscriptomic, and metabolomic analyses revealed the key microbes and metabolic features during the fermentation of ganjang, Korean traditional soy sauce.</title>
        <authorList>
            <person name="Chun B.H."/>
            <person name="Jeon C.O."/>
        </authorList>
    </citation>
    <scope>NUCLEOTIDE SEQUENCE [LARGE SCALE GENOMIC DNA]</scope>
    <source>
        <strain evidence="6 7">KG14</strain>
    </source>
</reference>
<comment type="similarity">
    <text evidence="1">Belongs to the Gfa family.</text>
</comment>
<dbReference type="Pfam" id="PF04828">
    <property type="entry name" value="GFA"/>
    <property type="match status" value="1"/>
</dbReference>
<dbReference type="SUPFAM" id="SSF51316">
    <property type="entry name" value="Mss4-like"/>
    <property type="match status" value="1"/>
</dbReference>
<proteinExistence type="inferred from homology"/>
<keyword evidence="3" id="KW-0862">Zinc</keyword>
<accession>A0A851HWC9</accession>
<gene>
    <name evidence="6" type="ORF">HLV39_02290</name>
</gene>
<dbReference type="Proteomes" id="UP000536442">
    <property type="component" value="Unassembled WGS sequence"/>
</dbReference>
<keyword evidence="2" id="KW-0479">Metal-binding</keyword>
<keyword evidence="7" id="KW-1185">Reference proteome</keyword>
<evidence type="ECO:0000313" key="6">
    <source>
        <dbReference type="EMBL" id="NWN90328.1"/>
    </source>
</evidence>
<dbReference type="PANTHER" id="PTHR33337:SF40">
    <property type="entry name" value="CENP-V_GFA DOMAIN-CONTAINING PROTEIN-RELATED"/>
    <property type="match status" value="1"/>
</dbReference>
<protein>
    <submittedName>
        <fullName evidence="6">GFA family protein</fullName>
    </submittedName>
</protein>
<dbReference type="InterPro" id="IPR006913">
    <property type="entry name" value="CENP-V/GFA"/>
</dbReference>
<organism evidence="6 7">
    <name type="scientific">Marinobacter adhaerens</name>
    <dbReference type="NCBI Taxonomy" id="1033846"/>
    <lineage>
        <taxon>Bacteria</taxon>
        <taxon>Pseudomonadati</taxon>
        <taxon>Pseudomonadota</taxon>
        <taxon>Gammaproteobacteria</taxon>
        <taxon>Pseudomonadales</taxon>
        <taxon>Marinobacteraceae</taxon>
        <taxon>Marinobacter</taxon>
    </lineage>
</organism>
<sequence length="128" mass="14681">MKGSCLCGEVCYEISLLEMPIMHCHCKTCRKAHAAPFASTAGVKREHFRWLSGEEFLSTYESSPGKLRHFCRQCGSHLVAERPSQPHVILRVATLDDDPVSRPEAHIWVSHDVPWLDYENVCKFPEWQ</sequence>
<dbReference type="PANTHER" id="PTHR33337">
    <property type="entry name" value="GFA DOMAIN-CONTAINING PROTEIN"/>
    <property type="match status" value="1"/>
</dbReference>
<keyword evidence="4" id="KW-0456">Lyase</keyword>
<evidence type="ECO:0000256" key="4">
    <source>
        <dbReference type="ARBA" id="ARBA00023239"/>
    </source>
</evidence>
<name>A0A851HWC9_9GAMM</name>
<comment type="caution">
    <text evidence="6">The sequence shown here is derived from an EMBL/GenBank/DDBJ whole genome shotgun (WGS) entry which is preliminary data.</text>
</comment>
<dbReference type="InterPro" id="IPR011057">
    <property type="entry name" value="Mss4-like_sf"/>
</dbReference>
<dbReference type="AlphaFoldDB" id="A0A851HWC9"/>
<evidence type="ECO:0000313" key="7">
    <source>
        <dbReference type="Proteomes" id="UP000536442"/>
    </source>
</evidence>
<dbReference type="Gene3D" id="3.90.1590.10">
    <property type="entry name" value="glutathione-dependent formaldehyde- activating enzyme (gfa)"/>
    <property type="match status" value="1"/>
</dbReference>
<dbReference type="GO" id="GO:0046872">
    <property type="term" value="F:metal ion binding"/>
    <property type="evidence" value="ECO:0007669"/>
    <property type="project" value="UniProtKB-KW"/>
</dbReference>
<feature type="domain" description="CENP-V/GFA" evidence="5">
    <location>
        <begin position="1"/>
        <end position="119"/>
    </location>
</feature>
<dbReference type="GO" id="GO:0016846">
    <property type="term" value="F:carbon-sulfur lyase activity"/>
    <property type="evidence" value="ECO:0007669"/>
    <property type="project" value="InterPro"/>
</dbReference>
<evidence type="ECO:0000256" key="2">
    <source>
        <dbReference type="ARBA" id="ARBA00022723"/>
    </source>
</evidence>
<dbReference type="EMBL" id="JABEVQ010000001">
    <property type="protein sequence ID" value="NWN90328.1"/>
    <property type="molecule type" value="Genomic_DNA"/>
</dbReference>